<name>A0ABQ7WEX8_SOLTU</name>
<comment type="caution">
    <text evidence="1">The sequence shown here is derived from an EMBL/GenBank/DDBJ whole genome shotgun (WGS) entry which is preliminary data.</text>
</comment>
<protein>
    <submittedName>
        <fullName evidence="1">Uncharacterized protein</fullName>
    </submittedName>
</protein>
<evidence type="ECO:0000313" key="2">
    <source>
        <dbReference type="Proteomes" id="UP000826656"/>
    </source>
</evidence>
<gene>
    <name evidence="1" type="ORF">KY290_005714</name>
</gene>
<reference evidence="1 2" key="1">
    <citation type="journal article" date="2021" name="bioRxiv">
        <title>Chromosome-scale and haplotype-resolved genome assembly of a tetraploid potato cultivar.</title>
        <authorList>
            <person name="Sun H."/>
            <person name="Jiao W.-B."/>
            <person name="Krause K."/>
            <person name="Campoy J.A."/>
            <person name="Goel M."/>
            <person name="Folz-Donahue K."/>
            <person name="Kukat C."/>
            <person name="Huettel B."/>
            <person name="Schneeberger K."/>
        </authorList>
    </citation>
    <scope>NUCLEOTIDE SEQUENCE [LARGE SCALE GENOMIC DNA]</scope>
    <source>
        <strain evidence="1">SolTubOtavaFocal</strain>
        <tissue evidence="1">Leaves</tissue>
    </source>
</reference>
<dbReference type="Proteomes" id="UP000826656">
    <property type="component" value="Unassembled WGS sequence"/>
</dbReference>
<dbReference type="EMBL" id="JAIVGD010000002">
    <property type="protein sequence ID" value="KAH0779287.1"/>
    <property type="molecule type" value="Genomic_DNA"/>
</dbReference>
<keyword evidence="2" id="KW-1185">Reference proteome</keyword>
<accession>A0ABQ7WEX8</accession>
<sequence length="83" mass="9204">MAMLLLAQKLRAHRNSNSCLWDLSCWRSPRRSFVRLLPAIACGAETGGVEELLVGAAFAGAAGCSRRWLLVVFRRWLLVVFGT</sequence>
<organism evidence="1 2">
    <name type="scientific">Solanum tuberosum</name>
    <name type="common">Potato</name>
    <dbReference type="NCBI Taxonomy" id="4113"/>
    <lineage>
        <taxon>Eukaryota</taxon>
        <taxon>Viridiplantae</taxon>
        <taxon>Streptophyta</taxon>
        <taxon>Embryophyta</taxon>
        <taxon>Tracheophyta</taxon>
        <taxon>Spermatophyta</taxon>
        <taxon>Magnoliopsida</taxon>
        <taxon>eudicotyledons</taxon>
        <taxon>Gunneridae</taxon>
        <taxon>Pentapetalae</taxon>
        <taxon>asterids</taxon>
        <taxon>lamiids</taxon>
        <taxon>Solanales</taxon>
        <taxon>Solanaceae</taxon>
        <taxon>Solanoideae</taxon>
        <taxon>Solaneae</taxon>
        <taxon>Solanum</taxon>
    </lineage>
</organism>
<evidence type="ECO:0000313" key="1">
    <source>
        <dbReference type="EMBL" id="KAH0779287.1"/>
    </source>
</evidence>
<proteinExistence type="predicted"/>